<organism evidence="2 3">
    <name type="scientific">Melipona bicolor</name>
    <dbReference type="NCBI Taxonomy" id="60889"/>
    <lineage>
        <taxon>Eukaryota</taxon>
        <taxon>Metazoa</taxon>
        <taxon>Ecdysozoa</taxon>
        <taxon>Arthropoda</taxon>
        <taxon>Hexapoda</taxon>
        <taxon>Insecta</taxon>
        <taxon>Pterygota</taxon>
        <taxon>Neoptera</taxon>
        <taxon>Endopterygota</taxon>
        <taxon>Hymenoptera</taxon>
        <taxon>Apocrita</taxon>
        <taxon>Aculeata</taxon>
        <taxon>Apoidea</taxon>
        <taxon>Anthophila</taxon>
        <taxon>Apidae</taxon>
        <taxon>Melipona</taxon>
    </lineage>
</organism>
<gene>
    <name evidence="2" type="ORF">K0M31_012646</name>
</gene>
<feature type="compositionally biased region" description="Basic and acidic residues" evidence="1">
    <location>
        <begin position="224"/>
        <end position="233"/>
    </location>
</feature>
<protein>
    <submittedName>
        <fullName evidence="2">Uncharacterized protein</fullName>
    </submittedName>
</protein>
<proteinExistence type="predicted"/>
<accession>A0AA40FJI2</accession>
<reference evidence="2" key="1">
    <citation type="submission" date="2021-10" db="EMBL/GenBank/DDBJ databases">
        <title>Melipona bicolor Genome sequencing and assembly.</title>
        <authorList>
            <person name="Araujo N.S."/>
            <person name="Arias M.C."/>
        </authorList>
    </citation>
    <scope>NUCLEOTIDE SEQUENCE</scope>
    <source>
        <strain evidence="2">USP_2M_L1-L4_2017</strain>
        <tissue evidence="2">Whole body</tissue>
    </source>
</reference>
<comment type="caution">
    <text evidence="2">The sequence shown here is derived from an EMBL/GenBank/DDBJ whole genome shotgun (WGS) entry which is preliminary data.</text>
</comment>
<evidence type="ECO:0000313" key="3">
    <source>
        <dbReference type="Proteomes" id="UP001177670"/>
    </source>
</evidence>
<evidence type="ECO:0000256" key="1">
    <source>
        <dbReference type="SAM" id="MobiDB-lite"/>
    </source>
</evidence>
<name>A0AA40FJI2_9HYME</name>
<keyword evidence="3" id="KW-1185">Reference proteome</keyword>
<dbReference type="AlphaFoldDB" id="A0AA40FJI2"/>
<evidence type="ECO:0000313" key="2">
    <source>
        <dbReference type="EMBL" id="KAK1120286.1"/>
    </source>
</evidence>
<sequence>MITLKHRLVATIRSLRNNWLSRFLSHCISGTLLMNKILLNEPLTKWLLLKRRHSVYYGLLKPNRICRLSETSELNMEKIHCHVHQFVHGTRNLWRQRQCSIKGGVDDQEHLRKTSIVQEIEYHLDVLRATNGAHIERIRTIWKVLDSISTAQSTIWEFRAPQPRFDIQESAEVKDHSPLYGSLFGDLELRSQDLRFKMKHRTTSRCLRKESEKVDANIGHHSQTQKEHETTDCDGKLVSMGTEIGPIINNASDKGFHNTELTVDS</sequence>
<feature type="region of interest" description="Disordered" evidence="1">
    <location>
        <begin position="212"/>
        <end position="233"/>
    </location>
</feature>
<dbReference type="EMBL" id="JAHYIQ010000032">
    <property type="protein sequence ID" value="KAK1120286.1"/>
    <property type="molecule type" value="Genomic_DNA"/>
</dbReference>
<dbReference type="Proteomes" id="UP001177670">
    <property type="component" value="Unassembled WGS sequence"/>
</dbReference>